<dbReference type="EMBL" id="NEDP02001349">
    <property type="protein sequence ID" value="OWF53385.1"/>
    <property type="molecule type" value="Genomic_DNA"/>
</dbReference>
<feature type="domain" description="ZW10 C-terminal helical" evidence="27">
    <location>
        <begin position="601"/>
        <end position="753"/>
    </location>
</feature>
<evidence type="ECO:0000259" key="27">
    <source>
        <dbReference type="Pfam" id="PF22766"/>
    </source>
</evidence>
<name>A0A210QXB8_MIZYE</name>
<comment type="similarity">
    <text evidence="4">Belongs to the ZW10 family.</text>
</comment>
<keyword evidence="29" id="KW-1185">Reference proteome</keyword>
<dbReference type="PANTHER" id="PTHR12205">
    <property type="entry name" value="CENTROMERE/KINETOCHORE PROTEIN ZW10"/>
    <property type="match status" value="1"/>
</dbReference>
<keyword evidence="7" id="KW-0963">Cytoplasm</keyword>
<evidence type="ECO:0000313" key="28">
    <source>
        <dbReference type="EMBL" id="OWF53385.1"/>
    </source>
</evidence>
<dbReference type="Gene3D" id="1.10.357.150">
    <property type="match status" value="1"/>
</dbReference>
<dbReference type="GO" id="GO:0006888">
    <property type="term" value="P:endoplasmic reticulum to Golgi vesicle-mediated transport"/>
    <property type="evidence" value="ECO:0007669"/>
    <property type="project" value="TreeGrafter"/>
</dbReference>
<dbReference type="Pfam" id="PF22766">
    <property type="entry name" value="ZW10_C2"/>
    <property type="match status" value="1"/>
</dbReference>
<dbReference type="InterPro" id="IPR048344">
    <property type="entry name" value="Zw10_middle"/>
</dbReference>
<feature type="domain" description="Centromere/kinetochore protein zw10 N-terminal" evidence="24">
    <location>
        <begin position="27"/>
        <end position="119"/>
    </location>
</feature>
<evidence type="ECO:0000256" key="7">
    <source>
        <dbReference type="ARBA" id="ARBA00022490"/>
    </source>
</evidence>
<keyword evidence="11" id="KW-0256">Endoplasmic reticulum</keyword>
<dbReference type="GO" id="GO:0005634">
    <property type="term" value="C:nucleus"/>
    <property type="evidence" value="ECO:0007669"/>
    <property type="project" value="InterPro"/>
</dbReference>
<keyword evidence="8" id="KW-0597">Phosphoprotein</keyword>
<keyword evidence="10" id="KW-0498">Mitosis</keyword>
<evidence type="ECO:0000256" key="6">
    <source>
        <dbReference type="ARBA" id="ARBA00022454"/>
    </source>
</evidence>
<evidence type="ECO:0000313" key="29">
    <source>
        <dbReference type="Proteomes" id="UP000242188"/>
    </source>
</evidence>
<keyword evidence="9" id="KW-0132">Cell division</keyword>
<comment type="subunit">
    <text evidence="21">Interacts with NBAS and KNTC1/ROD; the interactions are mutually exclusive and indicative for its association in two different vesicle tethering complexes. Component of the RZZ complex composed of KNTC1/ROD, ZW10 and ZWILCH. Component of the NRZ complex composed of NBAS, ZW10 and RINT1/TIP20L; NRZ associates with SNAREs STX18, USE1L, BNIP1/SEC20L and SEC22B (the assembly has been described as syntaxin 18 complex). Interacts directly with RINT1/TIP20L bound to BNIP1/SEC20L. Interacts with C19orf25 and ZWINT. Interacts with ZFYVE1. Interacts with RAB18 and this interaction is enhanced in the presence of ZFYVE1.</text>
</comment>
<dbReference type="GO" id="GO:0005789">
    <property type="term" value="C:endoplasmic reticulum membrane"/>
    <property type="evidence" value="ECO:0007669"/>
    <property type="project" value="UniProtKB-SubCell"/>
</dbReference>
<evidence type="ECO:0000259" key="26">
    <source>
        <dbReference type="Pfam" id="PF20666"/>
    </source>
</evidence>
<dbReference type="FunFam" id="1.10.357.150:FF:000001">
    <property type="entry name" value="centromere/kinetochore protein zw10 homolog"/>
    <property type="match status" value="1"/>
</dbReference>
<keyword evidence="20" id="KW-0137">Centromere</keyword>
<evidence type="ECO:0000256" key="8">
    <source>
        <dbReference type="ARBA" id="ARBA00022553"/>
    </source>
</evidence>
<keyword evidence="19" id="KW-0131">Cell cycle</keyword>
<dbReference type="Pfam" id="PF20666">
    <property type="entry name" value="ZW10_C"/>
    <property type="match status" value="1"/>
</dbReference>
<comment type="caution">
    <text evidence="28">The sequence shown here is derived from an EMBL/GenBank/DDBJ whole genome shotgun (WGS) entry which is preliminary data.</text>
</comment>
<evidence type="ECO:0000256" key="4">
    <source>
        <dbReference type="ARBA" id="ARBA00006245"/>
    </source>
</evidence>
<reference evidence="28 29" key="1">
    <citation type="journal article" date="2017" name="Nat. Ecol. Evol.">
        <title>Scallop genome provides insights into evolution of bilaterian karyotype and development.</title>
        <authorList>
            <person name="Wang S."/>
            <person name="Zhang J."/>
            <person name="Jiao W."/>
            <person name="Li J."/>
            <person name="Xun X."/>
            <person name="Sun Y."/>
            <person name="Guo X."/>
            <person name="Huan P."/>
            <person name="Dong B."/>
            <person name="Zhang L."/>
            <person name="Hu X."/>
            <person name="Sun X."/>
            <person name="Wang J."/>
            <person name="Zhao C."/>
            <person name="Wang Y."/>
            <person name="Wang D."/>
            <person name="Huang X."/>
            <person name="Wang R."/>
            <person name="Lv J."/>
            <person name="Li Y."/>
            <person name="Zhang Z."/>
            <person name="Liu B."/>
            <person name="Lu W."/>
            <person name="Hui Y."/>
            <person name="Liang J."/>
            <person name="Zhou Z."/>
            <person name="Hou R."/>
            <person name="Li X."/>
            <person name="Liu Y."/>
            <person name="Li H."/>
            <person name="Ning X."/>
            <person name="Lin Y."/>
            <person name="Zhao L."/>
            <person name="Xing Q."/>
            <person name="Dou J."/>
            <person name="Li Y."/>
            <person name="Mao J."/>
            <person name="Guo H."/>
            <person name="Dou H."/>
            <person name="Li T."/>
            <person name="Mu C."/>
            <person name="Jiang W."/>
            <person name="Fu Q."/>
            <person name="Fu X."/>
            <person name="Miao Y."/>
            <person name="Liu J."/>
            <person name="Yu Q."/>
            <person name="Li R."/>
            <person name="Liao H."/>
            <person name="Li X."/>
            <person name="Kong Y."/>
            <person name="Jiang Z."/>
            <person name="Chourrout D."/>
            <person name="Li R."/>
            <person name="Bao Z."/>
        </authorList>
    </citation>
    <scope>NUCLEOTIDE SEQUENCE [LARGE SCALE GENOMIC DNA]</scope>
    <source>
        <strain evidence="28 29">PY_sf001</strain>
    </source>
</reference>
<evidence type="ECO:0000256" key="13">
    <source>
        <dbReference type="ARBA" id="ARBA00022892"/>
    </source>
</evidence>
<evidence type="ECO:0000256" key="14">
    <source>
        <dbReference type="ARBA" id="ARBA00022927"/>
    </source>
</evidence>
<gene>
    <name evidence="28" type="ORF">KP79_PYT10483</name>
</gene>
<dbReference type="InterPro" id="IPR009361">
    <property type="entry name" value="Zw10_N"/>
</dbReference>
<protein>
    <recommendedName>
        <fullName evidence="22">Centromere/kinetochore protein zw10 homolog</fullName>
    </recommendedName>
</protein>
<dbReference type="AlphaFoldDB" id="A0A210QXB8"/>
<evidence type="ECO:0000259" key="25">
    <source>
        <dbReference type="Pfam" id="PF20665"/>
    </source>
</evidence>
<dbReference type="InterPro" id="IPR046362">
    <property type="entry name" value="Zw10/DSL1_C_sf"/>
</dbReference>
<evidence type="ECO:0000256" key="20">
    <source>
        <dbReference type="ARBA" id="ARBA00023328"/>
    </source>
</evidence>
<evidence type="ECO:0000256" key="17">
    <source>
        <dbReference type="ARBA" id="ARBA00023136"/>
    </source>
</evidence>
<evidence type="ECO:0000256" key="12">
    <source>
        <dbReference type="ARBA" id="ARBA00022838"/>
    </source>
</evidence>
<feature type="domain" description="Centromere/kinetochore protein zw10 C-terminal" evidence="26">
    <location>
        <begin position="452"/>
        <end position="578"/>
    </location>
</feature>
<feature type="domain" description="Centromere/kinetochore protein zw10 middle" evidence="25">
    <location>
        <begin position="177"/>
        <end position="402"/>
    </location>
</feature>
<comment type="subcellular location">
    <subcellularLocation>
        <location evidence="3">Chromosome</location>
        <location evidence="3">Centromere</location>
        <location evidence="3">Kinetochore</location>
    </subcellularLocation>
    <subcellularLocation>
        <location evidence="1">Cytoplasm</location>
        <location evidence="1">Cytoskeleton</location>
        <location evidence="1">Spindle</location>
    </subcellularLocation>
    <subcellularLocation>
        <location evidence="2">Endoplasmic reticulum membrane</location>
        <topology evidence="2">Peripheral membrane protein</topology>
    </subcellularLocation>
</comment>
<keyword evidence="17" id="KW-0472">Membrane</keyword>
<evidence type="ECO:0000256" key="10">
    <source>
        <dbReference type="ARBA" id="ARBA00022776"/>
    </source>
</evidence>
<keyword evidence="13" id="KW-0931">ER-Golgi transport</keyword>
<keyword evidence="5" id="KW-0813">Transport</keyword>
<dbReference type="Pfam" id="PF20665">
    <property type="entry name" value="Zw10_middle"/>
    <property type="match status" value="1"/>
</dbReference>
<evidence type="ECO:0000256" key="16">
    <source>
        <dbReference type="ARBA" id="ARBA00023054"/>
    </source>
</evidence>
<evidence type="ECO:0000256" key="11">
    <source>
        <dbReference type="ARBA" id="ARBA00022824"/>
    </source>
</evidence>
<dbReference type="Pfam" id="PF06248">
    <property type="entry name" value="Zw10_N"/>
    <property type="match status" value="1"/>
</dbReference>
<evidence type="ECO:0000256" key="21">
    <source>
        <dbReference type="ARBA" id="ARBA00065852"/>
    </source>
</evidence>
<dbReference type="OrthoDB" id="534815at2759"/>
<dbReference type="PANTHER" id="PTHR12205:SF0">
    <property type="entry name" value="CENTROMERE_KINETOCHORE PROTEIN ZW10 HOMOLOG"/>
    <property type="match status" value="1"/>
</dbReference>
<evidence type="ECO:0000256" key="2">
    <source>
        <dbReference type="ARBA" id="ARBA00004406"/>
    </source>
</evidence>
<evidence type="ECO:0000256" key="9">
    <source>
        <dbReference type="ARBA" id="ARBA00022618"/>
    </source>
</evidence>
<dbReference type="GO" id="GO:0015031">
    <property type="term" value="P:protein transport"/>
    <property type="evidence" value="ECO:0007669"/>
    <property type="project" value="UniProtKB-KW"/>
</dbReference>
<keyword evidence="16 23" id="KW-0175">Coiled coil</keyword>
<evidence type="ECO:0000256" key="18">
    <source>
        <dbReference type="ARBA" id="ARBA00023212"/>
    </source>
</evidence>
<dbReference type="GO" id="GO:1990423">
    <property type="term" value="C:RZZ complex"/>
    <property type="evidence" value="ECO:0007669"/>
    <property type="project" value="TreeGrafter"/>
</dbReference>
<evidence type="ECO:0000256" key="3">
    <source>
        <dbReference type="ARBA" id="ARBA00004629"/>
    </source>
</evidence>
<evidence type="ECO:0000256" key="23">
    <source>
        <dbReference type="SAM" id="Coils"/>
    </source>
</evidence>
<organism evidence="28 29">
    <name type="scientific">Mizuhopecten yessoensis</name>
    <name type="common">Japanese scallop</name>
    <name type="synonym">Patinopecten yessoensis</name>
    <dbReference type="NCBI Taxonomy" id="6573"/>
    <lineage>
        <taxon>Eukaryota</taxon>
        <taxon>Metazoa</taxon>
        <taxon>Spiralia</taxon>
        <taxon>Lophotrochozoa</taxon>
        <taxon>Mollusca</taxon>
        <taxon>Bivalvia</taxon>
        <taxon>Autobranchia</taxon>
        <taxon>Pteriomorphia</taxon>
        <taxon>Pectinida</taxon>
        <taxon>Pectinoidea</taxon>
        <taxon>Pectinidae</taxon>
        <taxon>Mizuhopecten</taxon>
    </lineage>
</organism>
<dbReference type="GO" id="GO:0051301">
    <property type="term" value="P:cell division"/>
    <property type="evidence" value="ECO:0007669"/>
    <property type="project" value="UniProtKB-KW"/>
</dbReference>
<keyword evidence="15" id="KW-0007">Acetylation</keyword>
<accession>A0A210QXB8</accession>
<dbReference type="STRING" id="6573.A0A210QXB8"/>
<evidence type="ECO:0000259" key="24">
    <source>
        <dbReference type="Pfam" id="PF06248"/>
    </source>
</evidence>
<evidence type="ECO:0000256" key="15">
    <source>
        <dbReference type="ARBA" id="ARBA00022990"/>
    </source>
</evidence>
<feature type="coiled-coil region" evidence="23">
    <location>
        <begin position="17"/>
        <end position="76"/>
    </location>
</feature>
<dbReference type="Proteomes" id="UP000242188">
    <property type="component" value="Unassembled WGS sequence"/>
</dbReference>
<dbReference type="GO" id="GO:0007094">
    <property type="term" value="P:mitotic spindle assembly checkpoint signaling"/>
    <property type="evidence" value="ECO:0007669"/>
    <property type="project" value="TreeGrafter"/>
</dbReference>
<keyword evidence="12" id="KW-0995">Kinetochore</keyword>
<evidence type="ECO:0000256" key="5">
    <source>
        <dbReference type="ARBA" id="ARBA00022448"/>
    </source>
</evidence>
<proteinExistence type="inferred from homology"/>
<dbReference type="InterPro" id="IPR048343">
    <property type="entry name" value="ZW10_C"/>
</dbReference>
<evidence type="ECO:0000256" key="1">
    <source>
        <dbReference type="ARBA" id="ARBA00004186"/>
    </source>
</evidence>
<keyword evidence="14" id="KW-0653">Protein transport</keyword>
<evidence type="ECO:0000256" key="22">
    <source>
        <dbReference type="ARBA" id="ARBA00069312"/>
    </source>
</evidence>
<sequence length="754" mass="85089">MASFVTEVLTSAGKLETQEVQGKLDALTKQIDSLKIQVFEVTHNKYIDFQSTMSTSEELAENVERISKEMSDVSDRIENEIKSQLNMSTEVVESLKRQLLEVTDVMLVLESLVQIQEGLQCISGANKTCNFSKAAEAILNIHDLLSSLVEGNKDVNILMALQTEYWVQKEKFLYDIGDKWKELVFWTMPDTSESKQQKCELKIMTGAENLSILKDIVVVMEKLDILDSKMKSFGERLVLHIAQPCISHCKTVLKDSSTGQSKTLTVKCCEENSDKPPSPVEVFSKITQIFKWLNDCFLHIVIDDEGSGQSQVLMERLGGMVAHQVLDLIVKQCLTHAIPTSNKQMEGFQNDISATEVFSQKLTEMKFIPPNETTLTDFVQNVNVLFANKKCQEILEKARNLMTSDMHNSVPVSDDKPLGELPPLEVRHDVPSGKKSRKLDLAGECRLSDNTFKLPSCHISVCIQQLLTLAYETLHEAGESSPQCAVQLFYAVRNMLELFCSVFPTYHKENLVNFPQLSAIFHNNCMFIAHHLMTMGHQFRKKLPPSINATFVDLVQKIRRLGTDTFLQQMSRMKGVMAECLGGANGFASVSEENMYFNAERAIKQTMHQFHHLQKVWQEVLPPSVYRKAMGTLLNSVVVDITASIVVLEDISSDDARQLATLLTIIMDKAGPLLQTPSDDKINLTFELQRNVSRWLRFKELITVLNASLLEISDRWAEGKGPLAVEFTPNEMKQLIRALFQNTERRAAVLAKIK</sequence>
<dbReference type="InterPro" id="IPR055148">
    <property type="entry name" value="ZW10_C_2"/>
</dbReference>
<evidence type="ECO:0000256" key="19">
    <source>
        <dbReference type="ARBA" id="ARBA00023306"/>
    </source>
</evidence>
<keyword evidence="6" id="KW-0158">Chromosome</keyword>
<dbReference type="GO" id="GO:0005819">
    <property type="term" value="C:spindle"/>
    <property type="evidence" value="ECO:0007669"/>
    <property type="project" value="UniProtKB-SubCell"/>
</dbReference>
<keyword evidence="18" id="KW-0206">Cytoskeleton</keyword>